<feature type="compositionally biased region" description="Low complexity" evidence="2">
    <location>
        <begin position="8"/>
        <end position="29"/>
    </location>
</feature>
<feature type="region of interest" description="Disordered" evidence="2">
    <location>
        <begin position="1"/>
        <end position="35"/>
    </location>
</feature>
<dbReference type="InterPro" id="IPR047110">
    <property type="entry name" value="GABD/Sad-like"/>
</dbReference>
<reference evidence="4 5" key="2">
    <citation type="journal article" date="2014" name="FEMS Microbiol. Lett.">
        <title>Draft genomic DNA sequence of the facultatively methylotrophic bacterium Acidomonas methanolica type strain MB58.</title>
        <authorList>
            <person name="Higashiura N."/>
            <person name="Hadano H."/>
            <person name="Hirakawa H."/>
            <person name="Matsutani M."/>
            <person name="Takabe S."/>
            <person name="Matsushita K."/>
            <person name="Azuma Y."/>
        </authorList>
    </citation>
    <scope>NUCLEOTIDE SEQUENCE [LARGE SCALE GENOMIC DNA]</scope>
    <source>
        <strain evidence="4 5">MB58</strain>
    </source>
</reference>
<dbReference type="InterPro" id="IPR016161">
    <property type="entry name" value="Ald_DH/histidinol_DH"/>
</dbReference>
<keyword evidence="1" id="KW-0560">Oxidoreductase</keyword>
<dbReference type="RefSeq" id="WP_204366690.1">
    <property type="nucleotide sequence ID" value="NZ_BAND01000098.1"/>
</dbReference>
<evidence type="ECO:0000313" key="4">
    <source>
        <dbReference type="EMBL" id="GAJ30031.1"/>
    </source>
</evidence>
<keyword evidence="5" id="KW-1185">Reference proteome</keyword>
<dbReference type="InterPro" id="IPR016163">
    <property type="entry name" value="Ald_DH_C"/>
</dbReference>
<proteinExistence type="predicted"/>
<evidence type="ECO:0000259" key="3">
    <source>
        <dbReference type="Pfam" id="PF00171"/>
    </source>
</evidence>
<dbReference type="GO" id="GO:0004777">
    <property type="term" value="F:succinate-semialdehyde dehydrogenase (NAD+) activity"/>
    <property type="evidence" value="ECO:0007669"/>
    <property type="project" value="TreeGrafter"/>
</dbReference>
<comment type="caution">
    <text evidence="4">The sequence shown here is derived from an EMBL/GenBank/DDBJ whole genome shotgun (WGS) entry which is preliminary data.</text>
</comment>
<dbReference type="AlphaFoldDB" id="A0A023D898"/>
<protein>
    <submittedName>
        <fullName evidence="4">Aldehyde dehydrogenase</fullName>
    </submittedName>
</protein>
<accession>A0A023D898</accession>
<dbReference type="PANTHER" id="PTHR43217:SF1">
    <property type="entry name" value="SUCCINATE SEMIALDEHYDE DEHYDROGENASE [NAD(P)+] SAD"/>
    <property type="match status" value="1"/>
</dbReference>
<dbReference type="Gene3D" id="3.40.605.10">
    <property type="entry name" value="Aldehyde Dehydrogenase, Chain A, domain 1"/>
    <property type="match status" value="1"/>
</dbReference>
<evidence type="ECO:0000313" key="5">
    <source>
        <dbReference type="Proteomes" id="UP000019760"/>
    </source>
</evidence>
<evidence type="ECO:0000256" key="1">
    <source>
        <dbReference type="ARBA" id="ARBA00023002"/>
    </source>
</evidence>
<evidence type="ECO:0000256" key="2">
    <source>
        <dbReference type="SAM" id="MobiDB-lite"/>
    </source>
</evidence>
<organism evidence="4 5">
    <name type="scientific">Acidomonas methanolica NBRC 104435</name>
    <dbReference type="NCBI Taxonomy" id="1231351"/>
    <lineage>
        <taxon>Bacteria</taxon>
        <taxon>Pseudomonadati</taxon>
        <taxon>Pseudomonadota</taxon>
        <taxon>Alphaproteobacteria</taxon>
        <taxon>Acetobacterales</taxon>
        <taxon>Acetobacteraceae</taxon>
        <taxon>Acidomonas</taxon>
    </lineage>
</organism>
<feature type="domain" description="Aldehyde dehydrogenase" evidence="3">
    <location>
        <begin position="36"/>
        <end position="104"/>
    </location>
</feature>
<reference evidence="5" key="1">
    <citation type="journal article" date="2014" name="FEMS Microbiol. Lett.">
        <title>Draft Genomic DNA Sequence of the Facultatively Methylotrophic Bacterium Acidomonas methanolica type strain MB58.</title>
        <authorList>
            <person name="Higashiura N."/>
            <person name="Hadano H."/>
            <person name="Hirakawa H."/>
            <person name="Matsutani M."/>
            <person name="Takabe S."/>
            <person name="Matsushita K."/>
            <person name="Azuma Y."/>
        </authorList>
    </citation>
    <scope>NUCLEOTIDE SEQUENCE [LARGE SCALE GENOMIC DNA]</scope>
    <source>
        <strain evidence="5">MB58</strain>
    </source>
</reference>
<dbReference type="SUPFAM" id="SSF53720">
    <property type="entry name" value="ALDH-like"/>
    <property type="match status" value="1"/>
</dbReference>
<dbReference type="InterPro" id="IPR016162">
    <property type="entry name" value="Ald_DH_N"/>
</dbReference>
<dbReference type="Proteomes" id="UP000019760">
    <property type="component" value="Unassembled WGS sequence"/>
</dbReference>
<dbReference type="Gene3D" id="3.40.309.10">
    <property type="entry name" value="Aldehyde Dehydrogenase, Chain A, domain 2"/>
    <property type="match status" value="1"/>
</dbReference>
<dbReference type="PANTHER" id="PTHR43217">
    <property type="entry name" value="SUCCINATE SEMIALDEHYDE DEHYDROGENASE [NAD(P)+] SAD"/>
    <property type="match status" value="1"/>
</dbReference>
<gene>
    <name evidence="4" type="ORF">Amme_099_016</name>
</gene>
<name>A0A023D898_ACIMT</name>
<dbReference type="EMBL" id="BAND01000098">
    <property type="protein sequence ID" value="GAJ30031.1"/>
    <property type="molecule type" value="Genomic_DNA"/>
</dbReference>
<sequence>MSVPAWQPSTRSCSAPSPRSSSRRTGTTPSPSPIAAKYGLNASIWTSDPETGRRLAARIEAGGVFINAIPASDPRLPIGGIKRSGYGRELGAHGIRAFMNAQTVCDAG</sequence>
<dbReference type="Pfam" id="PF00171">
    <property type="entry name" value="Aldedh"/>
    <property type="match status" value="1"/>
</dbReference>
<dbReference type="InterPro" id="IPR015590">
    <property type="entry name" value="Aldehyde_DH_dom"/>
</dbReference>